<accession>I3SJS8</accession>
<reference evidence="1" key="1">
    <citation type="submission" date="2012-05" db="EMBL/GenBank/DDBJ databases">
        <authorList>
            <person name="Krishnakumar V."/>
            <person name="Cheung F."/>
            <person name="Xiao Y."/>
            <person name="Chan A."/>
            <person name="Moskal W.A."/>
            <person name="Town C.D."/>
        </authorList>
    </citation>
    <scope>NUCLEOTIDE SEQUENCE</scope>
</reference>
<dbReference type="AlphaFoldDB" id="I3SJS8"/>
<name>I3SJS8_LOTJA</name>
<sequence length="111" mass="12411">MKQIHIKLFKIQCILKTTTGLKHVPISSIIKPKTTSNIINALIQTCKPAPTVTPRPITPIFTLATIIHKYKPETRSTHFGAFYPSRPIPMTCHDNSHMLSLPTICDSHPSI</sequence>
<evidence type="ECO:0000313" key="1">
    <source>
        <dbReference type="EMBL" id="AFK40520.1"/>
    </source>
</evidence>
<dbReference type="EMBL" id="BT140725">
    <property type="protein sequence ID" value="AFK40520.1"/>
    <property type="molecule type" value="mRNA"/>
</dbReference>
<organism evidence="1">
    <name type="scientific">Lotus japonicus</name>
    <name type="common">Lotus corniculatus var. japonicus</name>
    <dbReference type="NCBI Taxonomy" id="34305"/>
    <lineage>
        <taxon>Eukaryota</taxon>
        <taxon>Viridiplantae</taxon>
        <taxon>Streptophyta</taxon>
        <taxon>Embryophyta</taxon>
        <taxon>Tracheophyta</taxon>
        <taxon>Spermatophyta</taxon>
        <taxon>Magnoliopsida</taxon>
        <taxon>eudicotyledons</taxon>
        <taxon>Gunneridae</taxon>
        <taxon>Pentapetalae</taxon>
        <taxon>rosids</taxon>
        <taxon>fabids</taxon>
        <taxon>Fabales</taxon>
        <taxon>Fabaceae</taxon>
        <taxon>Papilionoideae</taxon>
        <taxon>50 kb inversion clade</taxon>
        <taxon>NPAAA clade</taxon>
        <taxon>Hologalegina</taxon>
        <taxon>robinioid clade</taxon>
        <taxon>Loteae</taxon>
        <taxon>Lotus</taxon>
    </lineage>
</organism>
<protein>
    <submittedName>
        <fullName evidence="1">Uncharacterized protein</fullName>
    </submittedName>
</protein>
<proteinExistence type="evidence at transcript level"/>